<proteinExistence type="predicted"/>
<dbReference type="GO" id="GO:0003677">
    <property type="term" value="F:DNA binding"/>
    <property type="evidence" value="ECO:0007669"/>
    <property type="project" value="InterPro"/>
</dbReference>
<evidence type="ECO:0000313" key="3">
    <source>
        <dbReference type="EMBL" id="QEU92794.1"/>
    </source>
</evidence>
<dbReference type="SUPFAM" id="SSF47413">
    <property type="entry name" value="lambda repressor-like DNA-binding domains"/>
    <property type="match status" value="1"/>
</dbReference>
<feature type="region of interest" description="Disordered" evidence="1">
    <location>
        <begin position="261"/>
        <end position="301"/>
    </location>
</feature>
<dbReference type="CDD" id="cd00093">
    <property type="entry name" value="HTH_XRE"/>
    <property type="match status" value="1"/>
</dbReference>
<dbReference type="InterPro" id="IPR001387">
    <property type="entry name" value="Cro/C1-type_HTH"/>
</dbReference>
<keyword evidence="4" id="KW-1185">Reference proteome</keyword>
<gene>
    <name evidence="3" type="ORF">CP970_19435</name>
</gene>
<dbReference type="KEGG" id="ska:CP970_19435"/>
<dbReference type="Gene3D" id="1.10.260.40">
    <property type="entry name" value="lambda repressor-like DNA-binding domains"/>
    <property type="match status" value="1"/>
</dbReference>
<sequence>MAELYGKRLKMLRLAKGWTQRHLGSLVAVEHSRIAQLEGAKGAKPTLELSRALDRALGADGLLEDLQPHVYRETFPDWSRAWLDYQARAEEIRAYVGHAVHGLLQTPEYARATLRVGRMLKTPEQLEERISARLNRQIRLSAPGAPALWVVMDEAVLRRAVGGREVMRGQLAHLVAVSAWPNVTVQVLPFGHGEHSAMGGSLSLCTLADGTELAYTEGAEWGRLVEDPEEVKSYEISYDQLRAEALPSSMSLDMIRSAMEGNSARVPAQPVRRRLAQVQSQQPGGWGLRGDRGRPHRRPRP</sequence>
<evidence type="ECO:0000256" key="1">
    <source>
        <dbReference type="SAM" id="MobiDB-lite"/>
    </source>
</evidence>
<dbReference type="SMART" id="SM00530">
    <property type="entry name" value="HTH_XRE"/>
    <property type="match status" value="1"/>
</dbReference>
<dbReference type="OrthoDB" id="2897536at2"/>
<dbReference type="Proteomes" id="UP000325529">
    <property type="component" value="Chromosome"/>
</dbReference>
<dbReference type="AlphaFoldDB" id="A0A5J6GE37"/>
<dbReference type="Pfam" id="PF13560">
    <property type="entry name" value="HTH_31"/>
    <property type="match status" value="1"/>
</dbReference>
<dbReference type="EMBL" id="CP023699">
    <property type="protein sequence ID" value="QEU92794.1"/>
    <property type="molecule type" value="Genomic_DNA"/>
</dbReference>
<dbReference type="Pfam" id="PF19054">
    <property type="entry name" value="DUF5753"/>
    <property type="match status" value="1"/>
</dbReference>
<dbReference type="PROSITE" id="PS50943">
    <property type="entry name" value="HTH_CROC1"/>
    <property type="match status" value="1"/>
</dbReference>
<dbReference type="InterPro" id="IPR010982">
    <property type="entry name" value="Lambda_DNA-bd_dom_sf"/>
</dbReference>
<feature type="domain" description="HTH cro/C1-type" evidence="2">
    <location>
        <begin position="9"/>
        <end position="66"/>
    </location>
</feature>
<accession>A0A5J6GE37</accession>
<dbReference type="InterPro" id="IPR043917">
    <property type="entry name" value="DUF5753"/>
</dbReference>
<name>A0A5J6GE37_STRKN</name>
<reference evidence="3 4" key="1">
    <citation type="submission" date="2017-09" db="EMBL/GenBank/DDBJ databases">
        <authorList>
            <person name="Lee N."/>
            <person name="Cho B.-K."/>
        </authorList>
    </citation>
    <scope>NUCLEOTIDE SEQUENCE [LARGE SCALE GENOMIC DNA]</scope>
    <source>
        <strain evidence="3 4">ATCC 12853</strain>
    </source>
</reference>
<protein>
    <submittedName>
        <fullName evidence="3">XRE family transcriptional regulator</fullName>
    </submittedName>
</protein>
<evidence type="ECO:0000313" key="4">
    <source>
        <dbReference type="Proteomes" id="UP000325529"/>
    </source>
</evidence>
<organism evidence="3 4">
    <name type="scientific">Streptomyces kanamyceticus</name>
    <dbReference type="NCBI Taxonomy" id="1967"/>
    <lineage>
        <taxon>Bacteria</taxon>
        <taxon>Bacillati</taxon>
        <taxon>Actinomycetota</taxon>
        <taxon>Actinomycetes</taxon>
        <taxon>Kitasatosporales</taxon>
        <taxon>Streptomycetaceae</taxon>
        <taxon>Streptomyces</taxon>
    </lineage>
</organism>
<evidence type="ECO:0000259" key="2">
    <source>
        <dbReference type="PROSITE" id="PS50943"/>
    </source>
</evidence>